<accession>X0TA42</accession>
<reference evidence="1" key="1">
    <citation type="journal article" date="2014" name="Front. Microbiol.">
        <title>High frequency of phylogenetically diverse reductive dehalogenase-homologous genes in deep subseafloor sedimentary metagenomes.</title>
        <authorList>
            <person name="Kawai M."/>
            <person name="Futagami T."/>
            <person name="Toyoda A."/>
            <person name="Takaki Y."/>
            <person name="Nishi S."/>
            <person name="Hori S."/>
            <person name="Arai W."/>
            <person name="Tsubouchi T."/>
            <person name="Morono Y."/>
            <person name="Uchiyama I."/>
            <person name="Ito T."/>
            <person name="Fujiyama A."/>
            <person name="Inagaki F."/>
            <person name="Takami H."/>
        </authorList>
    </citation>
    <scope>NUCLEOTIDE SEQUENCE</scope>
    <source>
        <strain evidence="1">Expedition CK06-06</strain>
    </source>
</reference>
<proteinExistence type="predicted"/>
<name>X0TA42_9ZZZZ</name>
<evidence type="ECO:0008006" key="2">
    <source>
        <dbReference type="Google" id="ProtNLM"/>
    </source>
</evidence>
<dbReference type="AlphaFoldDB" id="X0TA42"/>
<evidence type="ECO:0000313" key="1">
    <source>
        <dbReference type="EMBL" id="GAF90383.1"/>
    </source>
</evidence>
<protein>
    <recommendedName>
        <fullName evidence="2">DUF4162 domain-containing protein</fullName>
    </recommendedName>
</protein>
<comment type="caution">
    <text evidence="1">The sequence shown here is derived from an EMBL/GenBank/DDBJ whole genome shotgun (WGS) entry which is preliminary data.</text>
</comment>
<sequence>MVSMPGAAQSLPSLIGVIQETGATLRETTVREPSLETLFIKMTGKELRE</sequence>
<organism evidence="1">
    <name type="scientific">marine sediment metagenome</name>
    <dbReference type="NCBI Taxonomy" id="412755"/>
    <lineage>
        <taxon>unclassified sequences</taxon>
        <taxon>metagenomes</taxon>
        <taxon>ecological metagenomes</taxon>
    </lineage>
</organism>
<dbReference type="EMBL" id="BARS01019393">
    <property type="protein sequence ID" value="GAF90383.1"/>
    <property type="molecule type" value="Genomic_DNA"/>
</dbReference>
<gene>
    <name evidence="1" type="ORF">S01H1_31431</name>
</gene>